<dbReference type="PANTHER" id="PTHR10953">
    <property type="entry name" value="UBIQUITIN-ACTIVATING ENZYME E1"/>
    <property type="match status" value="1"/>
</dbReference>
<dbReference type="SUPFAM" id="SSF69572">
    <property type="entry name" value="Activating enzymes of the ubiquitin-like proteins"/>
    <property type="match status" value="1"/>
</dbReference>
<comment type="function">
    <text evidence="5">Regulatory subunit of the dimeric UBA3-ULA1 E1 enzyme.</text>
</comment>
<dbReference type="Gene3D" id="3.40.50.720">
    <property type="entry name" value="NAD(P)-binding Rossmann-like Domain"/>
    <property type="match status" value="2"/>
</dbReference>
<dbReference type="STRING" id="180088.A0A1J8Q7W6"/>
<dbReference type="OrthoDB" id="1708823at2759"/>
<dbReference type="AlphaFoldDB" id="A0A1J8Q7W6"/>
<evidence type="ECO:0000256" key="1">
    <source>
        <dbReference type="ARBA" id="ARBA00005032"/>
    </source>
</evidence>
<organism evidence="7 8">
    <name type="scientific">Rhizopogon vesiculosus</name>
    <dbReference type="NCBI Taxonomy" id="180088"/>
    <lineage>
        <taxon>Eukaryota</taxon>
        <taxon>Fungi</taxon>
        <taxon>Dikarya</taxon>
        <taxon>Basidiomycota</taxon>
        <taxon>Agaricomycotina</taxon>
        <taxon>Agaricomycetes</taxon>
        <taxon>Agaricomycetidae</taxon>
        <taxon>Boletales</taxon>
        <taxon>Suillineae</taxon>
        <taxon>Rhizopogonaceae</taxon>
        <taxon>Rhizopogon</taxon>
    </lineage>
</organism>
<accession>A0A1J8Q7W6</accession>
<reference evidence="7 8" key="1">
    <citation type="submission" date="2016-03" db="EMBL/GenBank/DDBJ databases">
        <title>Comparative genomics of the ectomycorrhizal sister species Rhizopogon vinicolor and Rhizopogon vesiculosus (Basidiomycota: Boletales) reveals a divergence of the mating type B locus.</title>
        <authorList>
            <person name="Mujic A.B."/>
            <person name="Kuo A."/>
            <person name="Tritt A."/>
            <person name="Lipzen A."/>
            <person name="Chen C."/>
            <person name="Johnson J."/>
            <person name="Sharma A."/>
            <person name="Barry K."/>
            <person name="Grigoriev I.V."/>
            <person name="Spatafora J.W."/>
        </authorList>
    </citation>
    <scope>NUCLEOTIDE SEQUENCE [LARGE SCALE GENOMIC DNA]</scope>
    <source>
        <strain evidence="7 8">AM-OR11-056</strain>
    </source>
</reference>
<evidence type="ECO:0000256" key="3">
    <source>
        <dbReference type="ARBA" id="ARBA00015407"/>
    </source>
</evidence>
<evidence type="ECO:0000313" key="7">
    <source>
        <dbReference type="EMBL" id="OJA07820.1"/>
    </source>
</evidence>
<sequence>MSSQDSQDIVTATTAIESAPDAKTRRYDRQLRLWAATGQSALESSRVLVISASATSSSILKNLVLPGIGHFTILDHAKVSHSDAGNNFFLEGSDSIGKYRSEEAVRLLSELNDGVEGRANTRTLEDILESQPEWITSFTIVIAHNLDHSLLHKLSALLWKDSRYPPFVVVRSAGFLADFYIQFHEHTIIESHSETSPSLRIDKPFPALRELALSLEYDKMDPTEHGHIPYVVILVRALEDWKNSHGNSLPKSYDERQQFKKGILALKMKADEENFDEAEAQAYRCWTETKIPSEIAVLFSDPALSADTLNTNTSPFFHLLAALKEFADQSGTHTLPITSTLPDMKSDTQNYIQLQRLYKARAEEEKQAFKSYLRVPVDDAMVDSFVKNAHALVVLRGKIWGAFDENKGALVESLSTMPKETCIHLALSALSLLQASDTSVSPSAESIRARMQSIVGQSIKLPDEADDAIGEIARAPFSELPNTAAFLGGMVAQEVIKMITKQYVPVKGYCVIDLIETWTGTIGA</sequence>
<dbReference type="PIRSF" id="PIRSF039099">
    <property type="entry name" value="APP-BP1"/>
    <property type="match status" value="1"/>
</dbReference>
<dbReference type="InterPro" id="IPR000594">
    <property type="entry name" value="ThiF_NAD_FAD-bd"/>
</dbReference>
<dbReference type="GO" id="GO:0019781">
    <property type="term" value="F:NEDD8 activating enzyme activity"/>
    <property type="evidence" value="ECO:0007669"/>
    <property type="project" value="UniProtKB-UniRule"/>
</dbReference>
<name>A0A1J8Q7W6_9AGAM</name>
<keyword evidence="4 5" id="KW-0833">Ubl conjugation pathway</keyword>
<dbReference type="Pfam" id="PF00899">
    <property type="entry name" value="ThiF"/>
    <property type="match status" value="1"/>
</dbReference>
<dbReference type="FunFam" id="3.40.50.720:FF:000475">
    <property type="entry name" value="NEDD8-activating enzyme E1 regulatory subunit"/>
    <property type="match status" value="1"/>
</dbReference>
<evidence type="ECO:0000256" key="4">
    <source>
        <dbReference type="ARBA" id="ARBA00022786"/>
    </source>
</evidence>
<gene>
    <name evidence="7" type="ORF">AZE42_03404</name>
</gene>
<comment type="caution">
    <text evidence="7">The sequence shown here is derived from an EMBL/GenBank/DDBJ whole genome shotgun (WGS) entry which is preliminary data.</text>
</comment>
<dbReference type="InterPro" id="IPR030667">
    <property type="entry name" value="APP-BP1"/>
</dbReference>
<dbReference type="UniPathway" id="UPA00885"/>
<dbReference type="GO" id="GO:0045116">
    <property type="term" value="P:protein neddylation"/>
    <property type="evidence" value="ECO:0007669"/>
    <property type="project" value="UniProtKB-UniRule"/>
</dbReference>
<evidence type="ECO:0000256" key="2">
    <source>
        <dbReference type="ARBA" id="ARBA00006868"/>
    </source>
</evidence>
<dbReference type="InterPro" id="IPR045886">
    <property type="entry name" value="ThiF/MoeB/HesA"/>
</dbReference>
<dbReference type="InterPro" id="IPR035985">
    <property type="entry name" value="Ubiquitin-activating_enz"/>
</dbReference>
<evidence type="ECO:0000313" key="8">
    <source>
        <dbReference type="Proteomes" id="UP000183567"/>
    </source>
</evidence>
<proteinExistence type="inferred from homology"/>
<dbReference type="EMBL" id="LVVM01006541">
    <property type="protein sequence ID" value="OJA07820.1"/>
    <property type="molecule type" value="Genomic_DNA"/>
</dbReference>
<dbReference type="PANTHER" id="PTHR10953:SF29">
    <property type="entry name" value="NEDD8-ACTIVATING ENZYME E1 REGULATORY SUBUNIT"/>
    <property type="match status" value="1"/>
</dbReference>
<comment type="similarity">
    <text evidence="2 5">Belongs to the ubiquitin-activating E1 family. ULA1 subfamily.</text>
</comment>
<dbReference type="GO" id="GO:0005737">
    <property type="term" value="C:cytoplasm"/>
    <property type="evidence" value="ECO:0007669"/>
    <property type="project" value="TreeGrafter"/>
</dbReference>
<evidence type="ECO:0000259" key="6">
    <source>
        <dbReference type="Pfam" id="PF00899"/>
    </source>
</evidence>
<comment type="pathway">
    <text evidence="1 5">Protein modification; protein neddylation.</text>
</comment>
<protein>
    <recommendedName>
        <fullName evidence="3 5">NEDD8-activating enzyme E1 regulatory subunit</fullName>
    </recommendedName>
</protein>
<keyword evidence="8" id="KW-1185">Reference proteome</keyword>
<evidence type="ECO:0000256" key="5">
    <source>
        <dbReference type="PIRNR" id="PIRNR039099"/>
    </source>
</evidence>
<feature type="domain" description="THIF-type NAD/FAD binding fold" evidence="6">
    <location>
        <begin position="27"/>
        <end position="142"/>
    </location>
</feature>
<dbReference type="Proteomes" id="UP000183567">
    <property type="component" value="Unassembled WGS sequence"/>
</dbReference>